<accession>A0A7J4IUF6</accession>
<dbReference type="Proteomes" id="UP000577419">
    <property type="component" value="Unassembled WGS sequence"/>
</dbReference>
<feature type="transmembrane region" description="Helical" evidence="5">
    <location>
        <begin position="208"/>
        <end position="234"/>
    </location>
</feature>
<dbReference type="Gene3D" id="1.10.357.140">
    <property type="entry name" value="UbiA prenyltransferase"/>
    <property type="match status" value="1"/>
</dbReference>
<dbReference type="InterPro" id="IPR050475">
    <property type="entry name" value="Prenyltransferase_related"/>
</dbReference>
<dbReference type="PANTHER" id="PTHR42723">
    <property type="entry name" value="CHLOROPHYLL SYNTHASE"/>
    <property type="match status" value="1"/>
</dbReference>
<keyword evidence="6" id="KW-0808">Transferase</keyword>
<dbReference type="Pfam" id="PF01040">
    <property type="entry name" value="UbiA"/>
    <property type="match status" value="1"/>
</dbReference>
<feature type="transmembrane region" description="Helical" evidence="5">
    <location>
        <begin position="282"/>
        <end position="305"/>
    </location>
</feature>
<feature type="transmembrane region" description="Helical" evidence="5">
    <location>
        <begin position="109"/>
        <end position="129"/>
    </location>
</feature>
<feature type="transmembrane region" description="Helical" evidence="5">
    <location>
        <begin position="45"/>
        <end position="62"/>
    </location>
</feature>
<evidence type="ECO:0000313" key="6">
    <source>
        <dbReference type="EMBL" id="HIH07979.1"/>
    </source>
</evidence>
<organism evidence="6 7">
    <name type="scientific">Candidatus Iainarchaeum sp</name>
    <dbReference type="NCBI Taxonomy" id="3101447"/>
    <lineage>
        <taxon>Archaea</taxon>
        <taxon>Candidatus Iainarchaeota</taxon>
        <taxon>Candidatus Iainarchaeia</taxon>
        <taxon>Candidatus Iainarchaeales</taxon>
        <taxon>Candidatus Iainarchaeaceae</taxon>
        <taxon>Candidatus Iainarchaeum</taxon>
    </lineage>
</organism>
<evidence type="ECO:0000256" key="3">
    <source>
        <dbReference type="ARBA" id="ARBA00022989"/>
    </source>
</evidence>
<name>A0A7J4IUF6_9ARCH</name>
<dbReference type="InterPro" id="IPR044878">
    <property type="entry name" value="UbiA_sf"/>
</dbReference>
<gene>
    <name evidence="6" type="primary">ubiA</name>
    <name evidence="6" type="ORF">HA237_01265</name>
</gene>
<evidence type="ECO:0000256" key="5">
    <source>
        <dbReference type="SAM" id="Phobius"/>
    </source>
</evidence>
<keyword evidence="3 5" id="KW-1133">Transmembrane helix</keyword>
<dbReference type="GO" id="GO:0016765">
    <property type="term" value="F:transferase activity, transferring alkyl or aryl (other than methyl) groups"/>
    <property type="evidence" value="ECO:0007669"/>
    <property type="project" value="InterPro"/>
</dbReference>
<feature type="transmembrane region" description="Helical" evidence="5">
    <location>
        <begin position="240"/>
        <end position="261"/>
    </location>
</feature>
<comment type="caution">
    <text evidence="6">The sequence shown here is derived from an EMBL/GenBank/DDBJ whole genome shotgun (WGS) entry which is preliminary data.</text>
</comment>
<sequence>MERFFSDLAKKSFFLNLIVLGRPWNGIIIGLFSILGFIFLGGNDLLTILVLFFCFFLQYFAGTTFNDLYDFYSDKINMPYRPLESGVITSNEAKILAITLYVISLTFSWLFSFYIFLGVLAFFILSLLYSIIPFRLVSRGFLGNLTLATVTIFIPTITGAIVASQSIFLPFEFVLYVLYFTLFFAFFSILKDFKDVTGDSKSGKKTFVVVHGIDLSGKIMIFGTVLFFLLSLFYLLELVLLDYVVLLVSLFFLVGLLIFELKVFDKRNSADNFYLLFSRTRILIFVYVLLVIILVYSSFSIALTLP</sequence>
<keyword evidence="2 5" id="KW-0812">Transmembrane</keyword>
<feature type="transmembrane region" description="Helical" evidence="5">
    <location>
        <begin position="141"/>
        <end position="161"/>
    </location>
</feature>
<evidence type="ECO:0000313" key="7">
    <source>
        <dbReference type="Proteomes" id="UP000577419"/>
    </source>
</evidence>
<proteinExistence type="predicted"/>
<feature type="transmembrane region" description="Helical" evidence="5">
    <location>
        <begin position="12"/>
        <end position="39"/>
    </location>
</feature>
<evidence type="ECO:0000256" key="1">
    <source>
        <dbReference type="ARBA" id="ARBA00004651"/>
    </source>
</evidence>
<dbReference type="GO" id="GO:0005886">
    <property type="term" value="C:plasma membrane"/>
    <property type="evidence" value="ECO:0007669"/>
    <property type="project" value="UniProtKB-SubCell"/>
</dbReference>
<evidence type="ECO:0000256" key="4">
    <source>
        <dbReference type="ARBA" id="ARBA00023136"/>
    </source>
</evidence>
<dbReference type="PANTHER" id="PTHR42723:SF1">
    <property type="entry name" value="CHLOROPHYLL SYNTHASE, CHLOROPLASTIC"/>
    <property type="match status" value="1"/>
</dbReference>
<reference evidence="7" key="1">
    <citation type="journal article" date="2020" name="bioRxiv">
        <title>A rank-normalized archaeal taxonomy based on genome phylogeny resolves widespread incomplete and uneven classifications.</title>
        <authorList>
            <person name="Rinke C."/>
            <person name="Chuvochina M."/>
            <person name="Mussig A.J."/>
            <person name="Chaumeil P.-A."/>
            <person name="Waite D.W."/>
            <person name="Whitman W.B."/>
            <person name="Parks D.H."/>
            <person name="Hugenholtz P."/>
        </authorList>
    </citation>
    <scope>NUCLEOTIDE SEQUENCE [LARGE SCALE GENOMIC DNA]</scope>
</reference>
<comment type="subcellular location">
    <subcellularLocation>
        <location evidence="1">Cell membrane</location>
        <topology evidence="1">Multi-pass membrane protein</topology>
    </subcellularLocation>
</comment>
<dbReference type="AlphaFoldDB" id="A0A7J4IUF6"/>
<dbReference type="InterPro" id="IPR000537">
    <property type="entry name" value="UbiA_prenyltransferase"/>
</dbReference>
<feature type="transmembrane region" description="Helical" evidence="5">
    <location>
        <begin position="167"/>
        <end position="187"/>
    </location>
</feature>
<keyword evidence="4 5" id="KW-0472">Membrane</keyword>
<evidence type="ECO:0000256" key="2">
    <source>
        <dbReference type="ARBA" id="ARBA00022692"/>
    </source>
</evidence>
<feature type="transmembrane region" description="Helical" evidence="5">
    <location>
        <begin position="83"/>
        <end position="103"/>
    </location>
</feature>
<protein>
    <submittedName>
        <fullName evidence="6">UbiA family prenyltransferase</fullName>
    </submittedName>
</protein>
<dbReference type="EMBL" id="DUFG01000008">
    <property type="protein sequence ID" value="HIH07979.1"/>
    <property type="molecule type" value="Genomic_DNA"/>
</dbReference>